<protein>
    <submittedName>
        <fullName evidence="1">Uncharacterized protein</fullName>
    </submittedName>
</protein>
<proteinExistence type="predicted"/>
<reference evidence="1 2" key="1">
    <citation type="journal article" date="2020" name="Carbohydr. Polym.">
        <title>Characterization and optimization of production of bacterial cellulose from strain CGMCC 17276 based on whole-genome analysis.</title>
        <authorList>
            <person name="Lu T."/>
            <person name="Gao H."/>
            <person name="Liao B."/>
            <person name="Wu J."/>
            <person name="Zhang W."/>
            <person name="Huang J."/>
            <person name="Liu M."/>
            <person name="Huang J."/>
            <person name="Chang Z."/>
            <person name="Jin M."/>
            <person name="Yi Z."/>
            <person name="Jiang D."/>
        </authorList>
    </citation>
    <scope>NUCLEOTIDE SEQUENCE [LARGE SCALE GENOMIC DNA]</scope>
    <source>
        <strain evidence="1 2">CGMCC 17276</strain>
    </source>
</reference>
<accession>A0A857FTH6</accession>
<sequence length="61" mass="6656">MRRACSLPSICHPARGREKLSGRAACGFSPDNVMEQHAALNWLTGFDNIPDTAQDDIDTPT</sequence>
<name>A0A857FTH6_KOMXY</name>
<organism evidence="1 2">
    <name type="scientific">Komagataeibacter xylinus</name>
    <name type="common">Gluconacetobacter xylinus</name>
    <dbReference type="NCBI Taxonomy" id="28448"/>
    <lineage>
        <taxon>Bacteria</taxon>
        <taxon>Pseudomonadati</taxon>
        <taxon>Pseudomonadota</taxon>
        <taxon>Alphaproteobacteria</taxon>
        <taxon>Acetobacterales</taxon>
        <taxon>Acetobacteraceae</taxon>
        <taxon>Komagataeibacter</taxon>
    </lineage>
</organism>
<dbReference type="AlphaFoldDB" id="A0A857FTH6"/>
<dbReference type="Proteomes" id="UP000464674">
    <property type="component" value="Chromosome"/>
</dbReference>
<evidence type="ECO:0000313" key="2">
    <source>
        <dbReference type="Proteomes" id="UP000464674"/>
    </source>
</evidence>
<dbReference type="EMBL" id="CP041348">
    <property type="protein sequence ID" value="QHC36480.1"/>
    <property type="molecule type" value="Genomic_DNA"/>
</dbReference>
<evidence type="ECO:0000313" key="1">
    <source>
        <dbReference type="EMBL" id="QHC36480.1"/>
    </source>
</evidence>
<gene>
    <name evidence="1" type="ORF">FMA36_14100</name>
</gene>